<accession>A0A1Z4N281</accession>
<protein>
    <recommendedName>
        <fullName evidence="3">ARC6 IMS domain-containing protein</fullName>
    </recommendedName>
</protein>
<dbReference type="KEGG" id="ttq:NIES37_38060"/>
<dbReference type="AlphaFoldDB" id="A0A1Z4N281"/>
<keyword evidence="2" id="KW-1185">Reference proteome</keyword>
<evidence type="ECO:0000313" key="1">
    <source>
        <dbReference type="EMBL" id="BAY99823.1"/>
    </source>
</evidence>
<gene>
    <name evidence="1" type="ORF">NIES37_38060</name>
</gene>
<reference evidence="1 2" key="1">
    <citation type="submission" date="2017-06" db="EMBL/GenBank/DDBJ databases">
        <title>Genome sequencing of cyanobaciteial culture collection at National Institute for Environmental Studies (NIES).</title>
        <authorList>
            <person name="Hirose Y."/>
            <person name="Shimura Y."/>
            <person name="Fujisawa T."/>
            <person name="Nakamura Y."/>
            <person name="Kawachi M."/>
        </authorList>
    </citation>
    <scope>NUCLEOTIDE SEQUENCE [LARGE SCALE GENOMIC DNA]</scope>
    <source>
        <strain evidence="1 2">NIES-37</strain>
    </source>
</reference>
<dbReference type="Proteomes" id="UP000218785">
    <property type="component" value="Chromosome"/>
</dbReference>
<organism evidence="1 2">
    <name type="scientific">Tolypothrix tenuis PCC 7101</name>
    <dbReference type="NCBI Taxonomy" id="231146"/>
    <lineage>
        <taxon>Bacteria</taxon>
        <taxon>Bacillati</taxon>
        <taxon>Cyanobacteriota</taxon>
        <taxon>Cyanophyceae</taxon>
        <taxon>Nostocales</taxon>
        <taxon>Tolypothrichaceae</taxon>
        <taxon>Tolypothrix</taxon>
    </lineage>
</organism>
<dbReference type="EMBL" id="AP018248">
    <property type="protein sequence ID" value="BAY99823.1"/>
    <property type="molecule type" value="Genomic_DNA"/>
</dbReference>
<sequence>MKINVISLGYQSSLYQVKKIIFMAIIFQMINSGCSGTSPKSAKNISNPQCPDKPESLLDSKNVKQLQLASQTLTETGQAKADQSLGYTFEAKSGQKLNYQTNDDICIWIYAPDNQLITSKDLSQTGKYIMQVSAPKGLRSFELKIGLDVSQALITSSSQSWQQNIETTDHPDTTNFVRNHYIALNDRQYAETWKHLSPSFKKLSGSYSEYQQWWNSVREIKIGDVKLINQNTDTAIVDAELWYFLNSGKSFKDSNNRIYLIWSNSSNSWLFERKSSP</sequence>
<name>A0A1Z4N281_9CYAN</name>
<proteinExistence type="predicted"/>
<evidence type="ECO:0000313" key="2">
    <source>
        <dbReference type="Proteomes" id="UP000218785"/>
    </source>
</evidence>
<evidence type="ECO:0008006" key="3">
    <source>
        <dbReference type="Google" id="ProtNLM"/>
    </source>
</evidence>